<comment type="caution">
    <text evidence="1">The sequence shown here is derived from an EMBL/GenBank/DDBJ whole genome shotgun (WGS) entry which is preliminary data.</text>
</comment>
<evidence type="ECO:0000313" key="1">
    <source>
        <dbReference type="EMBL" id="MBB3196477.1"/>
    </source>
</evidence>
<sequence>FNHHRLLAPIGHIPPAEAEANYYRQLASQNSPVMA</sequence>
<evidence type="ECO:0008006" key="3">
    <source>
        <dbReference type="Google" id="ProtNLM"/>
    </source>
</evidence>
<feature type="non-terminal residue" evidence="1">
    <location>
        <position position="1"/>
    </location>
</feature>
<protein>
    <recommendedName>
        <fullName evidence="3">IS3 family transposase</fullName>
    </recommendedName>
</protein>
<dbReference type="EMBL" id="JACHXO010000007">
    <property type="protein sequence ID" value="MBB3196477.1"/>
    <property type="molecule type" value="Genomic_DNA"/>
</dbReference>
<reference evidence="1 2" key="1">
    <citation type="submission" date="2020-08" db="EMBL/GenBank/DDBJ databases">
        <title>Genomic Encyclopedia of Type Strains, Phase III (KMG-III): the genomes of soil and plant-associated and newly described type strains.</title>
        <authorList>
            <person name="Whitman W."/>
        </authorList>
    </citation>
    <scope>NUCLEOTIDE SEQUENCE [LARGE SCALE GENOMIC DNA]</scope>
    <source>
        <strain evidence="1 2">CECT 7247</strain>
    </source>
</reference>
<proteinExistence type="predicted"/>
<keyword evidence="2" id="KW-1185">Reference proteome</keyword>
<gene>
    <name evidence="1" type="ORF">FHS28_003889</name>
</gene>
<accession>A0ABR6GWJ8</accession>
<dbReference type="Proteomes" id="UP000574369">
    <property type="component" value="Unassembled WGS sequence"/>
</dbReference>
<organism evidence="1 2">
    <name type="scientific">Roseateles terrae</name>
    <dbReference type="NCBI Taxonomy" id="431060"/>
    <lineage>
        <taxon>Bacteria</taxon>
        <taxon>Pseudomonadati</taxon>
        <taxon>Pseudomonadota</taxon>
        <taxon>Betaproteobacteria</taxon>
        <taxon>Burkholderiales</taxon>
        <taxon>Sphaerotilaceae</taxon>
        <taxon>Roseateles</taxon>
    </lineage>
</organism>
<name>A0ABR6GWJ8_9BURK</name>
<evidence type="ECO:0000313" key="2">
    <source>
        <dbReference type="Proteomes" id="UP000574369"/>
    </source>
</evidence>